<keyword evidence="2" id="KW-0007">Acetylation</keyword>
<sequence>MKADLKKLRELYYSNQLVPFIGAGFSVPFNVPSWGNLIKEISSNYVNKELQPAINRLLDDFEYWEAVDLVLKFSNLMEEELQDEIVSLIRDNQQKLEDSKKHNYYDIGTMNFPLYITTNYDHLLQDYIDDKTYTPQILSKIEINTQHLLNHSEGKKILHLHGNISDPYTIVITKSKYNELYDNNKYKQLFSLFSATKTFLFLGFSFEDQFIRQLIKDHRDLFRGKHYILLDNPDPKQIKNLKEDYGLKVISYDSTETSHVVEIRKILKEIKKKGNIEIELNQSEDRLIDTPYTKKDKERLEENLFCEKIKLEEIDKITLELAKIYFFRADEYIHKLKKYNLGKEVINHILEMVLIKHMELFKKVYKEHGDSQKFIDTVHDVLKDIDYGRIEEDLRRSIYPHDFENIGLVHILADDKEQEIWWGKKRLEGLI</sequence>
<accession>A0A4R8GDI7</accession>
<dbReference type="SUPFAM" id="SSF52467">
    <property type="entry name" value="DHS-like NAD/FAD-binding domain"/>
    <property type="match status" value="1"/>
</dbReference>
<protein>
    <submittedName>
        <fullName evidence="3">SIR2-like protein</fullName>
    </submittedName>
</protein>
<evidence type="ECO:0000313" key="4">
    <source>
        <dbReference type="Proteomes" id="UP000295832"/>
    </source>
</evidence>
<organism evidence="3 4">
    <name type="scientific">Orenia marismortui</name>
    <dbReference type="NCBI Taxonomy" id="46469"/>
    <lineage>
        <taxon>Bacteria</taxon>
        <taxon>Bacillati</taxon>
        <taxon>Bacillota</taxon>
        <taxon>Clostridia</taxon>
        <taxon>Halanaerobiales</taxon>
        <taxon>Halobacteroidaceae</taxon>
        <taxon>Orenia</taxon>
    </lineage>
</organism>
<gene>
    <name evidence="3" type="ORF">C7959_1661</name>
</gene>
<dbReference type="EMBL" id="SOEG01000066">
    <property type="protein sequence ID" value="TDX43546.1"/>
    <property type="molecule type" value="Genomic_DNA"/>
</dbReference>
<dbReference type="PANTHER" id="PTHR28623:SF2">
    <property type="entry name" value="PROTEIN FAM118A"/>
    <property type="match status" value="1"/>
</dbReference>
<proteinExistence type="predicted"/>
<evidence type="ECO:0000256" key="1">
    <source>
        <dbReference type="ARBA" id="ARBA00022553"/>
    </source>
</evidence>
<dbReference type="InterPro" id="IPR038916">
    <property type="entry name" value="FAM118"/>
</dbReference>
<evidence type="ECO:0000256" key="2">
    <source>
        <dbReference type="ARBA" id="ARBA00022990"/>
    </source>
</evidence>
<dbReference type="Pfam" id="PF13289">
    <property type="entry name" value="SIR2_2"/>
    <property type="match status" value="1"/>
</dbReference>
<name>A0A4R8GDI7_9FIRM</name>
<dbReference type="RefSeq" id="WP_134119264.1">
    <property type="nucleotide sequence ID" value="NZ_SOEG01000066.1"/>
</dbReference>
<keyword evidence="4" id="KW-1185">Reference proteome</keyword>
<keyword evidence="1" id="KW-0597">Phosphoprotein</keyword>
<dbReference type="InterPro" id="IPR029035">
    <property type="entry name" value="DHS-like_NAD/FAD-binding_dom"/>
</dbReference>
<reference evidence="3 4" key="1">
    <citation type="submission" date="2019-03" db="EMBL/GenBank/DDBJ databases">
        <title>Subsurface microbial communities from deep shales in Ohio and West Virginia, USA.</title>
        <authorList>
            <person name="Wrighton K."/>
        </authorList>
    </citation>
    <scope>NUCLEOTIDE SEQUENCE [LARGE SCALE GENOMIC DNA]</scope>
    <source>
        <strain evidence="3 4">MSL 6dP</strain>
    </source>
</reference>
<dbReference type="AlphaFoldDB" id="A0A4R8GDI7"/>
<dbReference type="PANTHER" id="PTHR28623">
    <property type="entry name" value="PROTEIN FAM118B"/>
    <property type="match status" value="1"/>
</dbReference>
<evidence type="ECO:0000313" key="3">
    <source>
        <dbReference type="EMBL" id="TDX43546.1"/>
    </source>
</evidence>
<dbReference type="Proteomes" id="UP000295832">
    <property type="component" value="Unassembled WGS sequence"/>
</dbReference>
<comment type="caution">
    <text evidence="3">The sequence shown here is derived from an EMBL/GenBank/DDBJ whole genome shotgun (WGS) entry which is preliminary data.</text>
</comment>